<protein>
    <submittedName>
        <fullName evidence="2">Uncharacterized protein</fullName>
    </submittedName>
</protein>
<keyword evidence="1" id="KW-0812">Transmembrane</keyword>
<evidence type="ECO:0000313" key="2">
    <source>
        <dbReference type="EMBL" id="MBE7324203.1"/>
    </source>
</evidence>
<feature type="transmembrane region" description="Helical" evidence="1">
    <location>
        <begin position="69"/>
        <end position="87"/>
    </location>
</feature>
<dbReference type="EMBL" id="JADCSA010000004">
    <property type="protein sequence ID" value="MBE7324203.1"/>
    <property type="molecule type" value="Genomic_DNA"/>
</dbReference>
<dbReference type="RefSeq" id="WP_193637526.1">
    <property type="nucleotide sequence ID" value="NZ_JADCSA010000004.1"/>
</dbReference>
<feature type="transmembrane region" description="Helical" evidence="1">
    <location>
        <begin position="116"/>
        <end position="135"/>
    </location>
</feature>
<comment type="caution">
    <text evidence="2">The sequence shown here is derived from an EMBL/GenBank/DDBJ whole genome shotgun (WGS) entry which is preliminary data.</text>
</comment>
<proteinExistence type="predicted"/>
<reference evidence="2 3" key="1">
    <citation type="submission" date="2020-10" db="EMBL/GenBank/DDBJ databases">
        <title>Nocardioides sp. isolated from sludge.</title>
        <authorList>
            <person name="Zhang X."/>
        </authorList>
    </citation>
    <scope>NUCLEOTIDE SEQUENCE [LARGE SCALE GENOMIC DNA]</scope>
    <source>
        <strain evidence="2 3">Y6</strain>
    </source>
</reference>
<organism evidence="2 3">
    <name type="scientific">Nocardioides malaquae</name>
    <dbReference type="NCBI Taxonomy" id="2773426"/>
    <lineage>
        <taxon>Bacteria</taxon>
        <taxon>Bacillati</taxon>
        <taxon>Actinomycetota</taxon>
        <taxon>Actinomycetes</taxon>
        <taxon>Propionibacteriales</taxon>
        <taxon>Nocardioidaceae</taxon>
        <taxon>Nocardioides</taxon>
    </lineage>
</organism>
<feature type="transmembrane region" description="Helical" evidence="1">
    <location>
        <begin position="30"/>
        <end position="48"/>
    </location>
</feature>
<accession>A0ABR9RRL1</accession>
<name>A0ABR9RRL1_9ACTN</name>
<sequence>MTRLERFRGGEVGFVLAIAAREVALGVPTWWYLVLVVVIGVLMIGLVTEDPGRDRSTRSWRPSEERVRLTAPFVAVLLVTAVSSMWLDPRWSMWMASAVSLLIGGVARRPGSGAPLAVPLGLTAGVLLLLVGAAGE</sequence>
<evidence type="ECO:0000256" key="1">
    <source>
        <dbReference type="SAM" id="Phobius"/>
    </source>
</evidence>
<keyword evidence="1" id="KW-0472">Membrane</keyword>
<evidence type="ECO:0000313" key="3">
    <source>
        <dbReference type="Proteomes" id="UP000756387"/>
    </source>
</evidence>
<keyword evidence="3" id="KW-1185">Reference proteome</keyword>
<gene>
    <name evidence="2" type="ORF">IEQ44_06020</name>
</gene>
<keyword evidence="1" id="KW-1133">Transmembrane helix</keyword>
<dbReference type="Proteomes" id="UP000756387">
    <property type="component" value="Unassembled WGS sequence"/>
</dbReference>